<dbReference type="InterPro" id="IPR011712">
    <property type="entry name" value="Sig_transdc_His_kin_sub3_dim/P"/>
</dbReference>
<feature type="transmembrane region" description="Helical" evidence="9">
    <location>
        <begin position="163"/>
        <end position="183"/>
    </location>
</feature>
<dbReference type="RefSeq" id="WP_145906594.1">
    <property type="nucleotide sequence ID" value="NZ_BAAAMZ010000014.1"/>
</dbReference>
<evidence type="ECO:0000256" key="2">
    <source>
        <dbReference type="ARBA" id="ARBA00012438"/>
    </source>
</evidence>
<dbReference type="Proteomes" id="UP000317940">
    <property type="component" value="Unassembled WGS sequence"/>
</dbReference>
<evidence type="ECO:0000256" key="6">
    <source>
        <dbReference type="ARBA" id="ARBA00022777"/>
    </source>
</evidence>
<dbReference type="Gene3D" id="3.30.565.10">
    <property type="entry name" value="Histidine kinase-like ATPase, C-terminal domain"/>
    <property type="match status" value="1"/>
</dbReference>
<evidence type="ECO:0000256" key="5">
    <source>
        <dbReference type="ARBA" id="ARBA00022741"/>
    </source>
</evidence>
<dbReference type="PANTHER" id="PTHR24421">
    <property type="entry name" value="NITRATE/NITRITE SENSOR PROTEIN NARX-RELATED"/>
    <property type="match status" value="1"/>
</dbReference>
<dbReference type="SMART" id="SM00387">
    <property type="entry name" value="HATPase_c"/>
    <property type="match status" value="1"/>
</dbReference>
<keyword evidence="6 11" id="KW-0418">Kinase</keyword>
<keyword evidence="5" id="KW-0547">Nucleotide-binding</keyword>
<keyword evidence="9" id="KW-1133">Transmembrane helix</keyword>
<keyword evidence="9" id="KW-0472">Membrane</keyword>
<dbReference type="InterPro" id="IPR003594">
    <property type="entry name" value="HATPase_dom"/>
</dbReference>
<comment type="catalytic activity">
    <reaction evidence="1">
        <text>ATP + protein L-histidine = ADP + protein N-phospho-L-histidine.</text>
        <dbReference type="EC" id="2.7.13.3"/>
    </reaction>
</comment>
<evidence type="ECO:0000256" key="7">
    <source>
        <dbReference type="ARBA" id="ARBA00022840"/>
    </source>
</evidence>
<evidence type="ECO:0000313" key="11">
    <source>
        <dbReference type="EMBL" id="TWG00499.1"/>
    </source>
</evidence>
<dbReference type="GO" id="GO:0046983">
    <property type="term" value="F:protein dimerization activity"/>
    <property type="evidence" value="ECO:0007669"/>
    <property type="project" value="InterPro"/>
</dbReference>
<feature type="transmembrane region" description="Helical" evidence="9">
    <location>
        <begin position="43"/>
        <end position="60"/>
    </location>
</feature>
<keyword evidence="12" id="KW-1185">Reference proteome</keyword>
<dbReference type="InterPro" id="IPR050482">
    <property type="entry name" value="Sensor_HK_TwoCompSys"/>
</dbReference>
<keyword evidence="8" id="KW-0902">Two-component regulatory system</keyword>
<name>A0A561UMC0_9ACTN</name>
<evidence type="ECO:0000256" key="1">
    <source>
        <dbReference type="ARBA" id="ARBA00000085"/>
    </source>
</evidence>
<protein>
    <recommendedName>
        <fullName evidence="2">histidine kinase</fullName>
        <ecNumber evidence="2">2.7.13.3</ecNumber>
    </recommendedName>
</protein>
<keyword evidence="3" id="KW-0597">Phosphoprotein</keyword>
<dbReference type="PANTHER" id="PTHR24421:SF10">
    <property type="entry name" value="NITRATE_NITRITE SENSOR PROTEIN NARQ"/>
    <property type="match status" value="1"/>
</dbReference>
<dbReference type="GO" id="GO:0000155">
    <property type="term" value="F:phosphorelay sensor kinase activity"/>
    <property type="evidence" value="ECO:0007669"/>
    <property type="project" value="InterPro"/>
</dbReference>
<dbReference type="GO" id="GO:0005524">
    <property type="term" value="F:ATP binding"/>
    <property type="evidence" value="ECO:0007669"/>
    <property type="project" value="UniProtKB-KW"/>
</dbReference>
<evidence type="ECO:0000313" key="12">
    <source>
        <dbReference type="Proteomes" id="UP000317940"/>
    </source>
</evidence>
<evidence type="ECO:0000256" key="4">
    <source>
        <dbReference type="ARBA" id="ARBA00022679"/>
    </source>
</evidence>
<proteinExistence type="predicted"/>
<dbReference type="AlphaFoldDB" id="A0A561UMC0"/>
<feature type="transmembrane region" description="Helical" evidence="9">
    <location>
        <begin position="131"/>
        <end position="157"/>
    </location>
</feature>
<dbReference type="EC" id="2.7.13.3" evidence="2"/>
<dbReference type="EMBL" id="VIWT01000001">
    <property type="protein sequence ID" value="TWG00499.1"/>
    <property type="molecule type" value="Genomic_DNA"/>
</dbReference>
<comment type="caution">
    <text evidence="11">The sequence shown here is derived from an EMBL/GenBank/DDBJ whole genome shotgun (WGS) entry which is preliminary data.</text>
</comment>
<dbReference type="InterPro" id="IPR036890">
    <property type="entry name" value="HATPase_C_sf"/>
</dbReference>
<evidence type="ECO:0000256" key="3">
    <source>
        <dbReference type="ARBA" id="ARBA00022553"/>
    </source>
</evidence>
<evidence type="ECO:0000259" key="10">
    <source>
        <dbReference type="SMART" id="SM00387"/>
    </source>
</evidence>
<dbReference type="Gene3D" id="1.20.5.1930">
    <property type="match status" value="1"/>
</dbReference>
<accession>A0A561UMC0</accession>
<dbReference type="SUPFAM" id="SSF55874">
    <property type="entry name" value="ATPase domain of HSP90 chaperone/DNA topoisomerase II/histidine kinase"/>
    <property type="match status" value="1"/>
</dbReference>
<reference evidence="11 12" key="1">
    <citation type="submission" date="2019-06" db="EMBL/GenBank/DDBJ databases">
        <title>Sequencing the genomes of 1000 actinobacteria strains.</title>
        <authorList>
            <person name="Klenk H.-P."/>
        </authorList>
    </citation>
    <scope>NUCLEOTIDE SEQUENCE [LARGE SCALE GENOMIC DNA]</scope>
    <source>
        <strain evidence="11 12">DSM 44826</strain>
    </source>
</reference>
<dbReference type="Pfam" id="PF07730">
    <property type="entry name" value="HisKA_3"/>
    <property type="match status" value="1"/>
</dbReference>
<dbReference type="OrthoDB" id="5242012at2"/>
<dbReference type="GO" id="GO:0016020">
    <property type="term" value="C:membrane"/>
    <property type="evidence" value="ECO:0007669"/>
    <property type="project" value="InterPro"/>
</dbReference>
<keyword evidence="7" id="KW-0067">ATP-binding</keyword>
<evidence type="ECO:0000256" key="8">
    <source>
        <dbReference type="ARBA" id="ARBA00023012"/>
    </source>
</evidence>
<feature type="transmembrane region" description="Helical" evidence="9">
    <location>
        <begin position="12"/>
        <end position="37"/>
    </location>
</feature>
<gene>
    <name evidence="11" type="ORF">FHX73_114378</name>
</gene>
<evidence type="ECO:0000256" key="9">
    <source>
        <dbReference type="SAM" id="Phobius"/>
    </source>
</evidence>
<feature type="domain" description="Histidine kinase/HSP90-like ATPase" evidence="10">
    <location>
        <begin position="320"/>
        <end position="410"/>
    </location>
</feature>
<sequence>MRKVADVRVGFARACALVAVTAPVPVVWAAAVAVVVWWAGRPWLWIAVGPWACIGTLALARPLCRVFRALVARWTGTVIPGGYREPEPVVQMATGYWWNGRKYTRTSKEAREDQELRLRWSDPANWRDLRFVLLAPLTVGLLAAVPPAGLAAVALGIALAPPAGAVLGVLGGLAAVAASPYAWRAAEPLAVRLLAAPTGAATVAELTVQRADMTIMQAAELRRIERDLHDGAQARLVALGISLATAEKLLDRNPEQAKVLLREARASAACSLSELRELVRGIHPPVLNERGLVDAVRALAMDSAIEAAVTGDAELRLDPPLESALYFGIAELLTNAAKHARAETARISLTRQGGSVLAVVEDDGRGGAEIRGGGGLAGLRRRLAIFDGTLELDSPTGGPTRATMVVPCESL</sequence>
<organism evidence="11 12">
    <name type="scientific">Kitasatospora viridis</name>
    <dbReference type="NCBI Taxonomy" id="281105"/>
    <lineage>
        <taxon>Bacteria</taxon>
        <taxon>Bacillati</taxon>
        <taxon>Actinomycetota</taxon>
        <taxon>Actinomycetes</taxon>
        <taxon>Kitasatosporales</taxon>
        <taxon>Streptomycetaceae</taxon>
        <taxon>Kitasatospora</taxon>
    </lineage>
</organism>
<keyword evidence="9" id="KW-0812">Transmembrane</keyword>
<dbReference type="Pfam" id="PF02518">
    <property type="entry name" value="HATPase_c"/>
    <property type="match status" value="1"/>
</dbReference>
<keyword evidence="4" id="KW-0808">Transferase</keyword>